<evidence type="ECO:0000313" key="1">
    <source>
        <dbReference type="EMBL" id="KNF10031.1"/>
    </source>
</evidence>
<dbReference type="FunFam" id="3.40.50.880:FF:000030">
    <property type="entry name" value="Gamma-glutamyl-gamma-aminobutyrate hydrolase PuuD"/>
    <property type="match status" value="1"/>
</dbReference>
<accession>A0A0L0WF28</accession>
<dbReference type="STRING" id="1503.CLPU_1c01960"/>
<dbReference type="InterPro" id="IPR011697">
    <property type="entry name" value="Peptidase_C26"/>
</dbReference>
<dbReference type="PANTHER" id="PTHR43235">
    <property type="entry name" value="GLUTAMINE AMIDOTRANSFERASE PB2B2.05-RELATED"/>
    <property type="match status" value="1"/>
</dbReference>
<dbReference type="SUPFAM" id="SSF52317">
    <property type="entry name" value="Class I glutamine amidotransferase-like"/>
    <property type="match status" value="1"/>
</dbReference>
<dbReference type="GO" id="GO:0005829">
    <property type="term" value="C:cytosol"/>
    <property type="evidence" value="ECO:0007669"/>
    <property type="project" value="TreeGrafter"/>
</dbReference>
<gene>
    <name evidence="1" type="ORF">CLPU_1c01960</name>
</gene>
<proteinExistence type="predicted"/>
<keyword evidence="2" id="KW-1185">Reference proteome</keyword>
<dbReference type="RefSeq" id="WP_050353759.1">
    <property type="nucleotide sequence ID" value="NZ_LGSS01000001.1"/>
</dbReference>
<keyword evidence="1" id="KW-0315">Glutamine amidotransferase</keyword>
<reference evidence="2" key="1">
    <citation type="submission" date="2015-07" db="EMBL/GenBank/DDBJ databases">
        <title>Draft genome sequence of the purine-degrading Gottschalkia purinilyticum DSM 1384 (formerly Clostridium purinilyticum).</title>
        <authorList>
            <person name="Poehlein A."/>
            <person name="Schiel-Bengelsdorf B."/>
            <person name="Bengelsdorf F.R."/>
            <person name="Daniel R."/>
            <person name="Duerre P."/>
        </authorList>
    </citation>
    <scope>NUCLEOTIDE SEQUENCE [LARGE SCALE GENOMIC DNA]</scope>
    <source>
        <strain evidence="2">DSM 1384</strain>
    </source>
</reference>
<dbReference type="Gene3D" id="3.40.50.880">
    <property type="match status" value="1"/>
</dbReference>
<comment type="caution">
    <text evidence="1">The sequence shown here is derived from an EMBL/GenBank/DDBJ whole genome shotgun (WGS) entry which is preliminary data.</text>
</comment>
<organism evidence="1 2">
    <name type="scientific">Gottschalkia purinilytica</name>
    <name type="common">Clostridium purinilyticum</name>
    <dbReference type="NCBI Taxonomy" id="1503"/>
    <lineage>
        <taxon>Bacteria</taxon>
        <taxon>Bacillati</taxon>
        <taxon>Bacillota</taxon>
        <taxon>Tissierellia</taxon>
        <taxon>Tissierellales</taxon>
        <taxon>Gottschalkiaceae</taxon>
        <taxon>Gottschalkia</taxon>
    </lineage>
</organism>
<sequence length="240" mass="27134">MKKPLIGVAGSTFNTINKLNESVEKIFVNTDYIRCVEEAGGTPIILPLVYDNEMIKKQVSICDGILMCGGLDANPMYYNEEPHQKLGWVNTTLDEYQIQVIKATLDIDKPLLAICRGHQLLNVACGGSLYQDLCQVPRETLKHKQDARRHEYCHEVNISQNSKLGKILGENAFVNSFHHQAIKDLGENLSITAVANDGIAEAIEMKERKFVLGVQWHPECMALYYNNMMNIFKEFIQNCN</sequence>
<dbReference type="Proteomes" id="UP000037267">
    <property type="component" value="Unassembled WGS sequence"/>
</dbReference>
<dbReference type="PATRIC" id="fig|1503.3.peg.1067"/>
<dbReference type="CDD" id="cd01745">
    <property type="entry name" value="GATase1_2"/>
    <property type="match status" value="1"/>
</dbReference>
<dbReference type="Pfam" id="PF07722">
    <property type="entry name" value="Peptidase_C26"/>
    <property type="match status" value="1"/>
</dbReference>
<dbReference type="OrthoDB" id="9813383at2"/>
<name>A0A0L0WF28_GOTPU</name>
<dbReference type="GO" id="GO:0016740">
    <property type="term" value="F:transferase activity"/>
    <property type="evidence" value="ECO:0007669"/>
    <property type="project" value="UniProtKB-KW"/>
</dbReference>
<dbReference type="GO" id="GO:0016811">
    <property type="term" value="F:hydrolase activity, acting on carbon-nitrogen (but not peptide) bonds, in linear amides"/>
    <property type="evidence" value="ECO:0007669"/>
    <property type="project" value="InterPro"/>
</dbReference>
<dbReference type="InterPro" id="IPR044668">
    <property type="entry name" value="PuuD-like"/>
</dbReference>
<dbReference type="AlphaFoldDB" id="A0A0L0WF28"/>
<dbReference type="PROSITE" id="PS51273">
    <property type="entry name" value="GATASE_TYPE_1"/>
    <property type="match status" value="1"/>
</dbReference>
<dbReference type="EMBL" id="LGSS01000001">
    <property type="protein sequence ID" value="KNF10031.1"/>
    <property type="molecule type" value="Genomic_DNA"/>
</dbReference>
<dbReference type="PANTHER" id="PTHR43235:SF1">
    <property type="entry name" value="GLUTAMINE AMIDOTRANSFERASE PB2B2.05-RELATED"/>
    <property type="match status" value="1"/>
</dbReference>
<keyword evidence="1" id="KW-0808">Transferase</keyword>
<protein>
    <submittedName>
        <fullName evidence="1">Putative glutamine amidotransferase</fullName>
    </submittedName>
</protein>
<evidence type="ECO:0000313" key="2">
    <source>
        <dbReference type="Proteomes" id="UP000037267"/>
    </source>
</evidence>
<dbReference type="InterPro" id="IPR029062">
    <property type="entry name" value="Class_I_gatase-like"/>
</dbReference>